<name>A0AA49JI51_9BACT</name>
<sequence length="203" mass="24142">MPKHRIAVFDINGTLYNKKSKEEFFKYICYRKNYKLFSLYHLVLFKLLGKLRLINQTEFKENFFNYLDGLPPDKVDRYAREYWSVEYPYYFNDKLLKRVEELRQDGVKIVFASGGLDVYMKPLLEFFEADASFFTQVRYTNKTYKVVGEACKGKEKIRAIQEYFGDESFTVVEAYSDDPEAVLDMAQKPYLVKEDGQIVPYEK</sequence>
<reference evidence="1" key="1">
    <citation type="journal article" date="2023" name="Comput. Struct. Biotechnol. J.">
        <title>Discovery of a novel marine Bacteroidetes with a rich repertoire of carbohydrate-active enzymes.</title>
        <authorList>
            <person name="Chen B."/>
            <person name="Liu G."/>
            <person name="Chen Q."/>
            <person name="Wang H."/>
            <person name="Liu L."/>
            <person name="Tang K."/>
        </authorList>
    </citation>
    <scope>NUCLEOTIDE SEQUENCE</scope>
    <source>
        <strain evidence="1">TK19036</strain>
    </source>
</reference>
<proteinExistence type="predicted"/>
<dbReference type="GO" id="GO:0016787">
    <property type="term" value="F:hydrolase activity"/>
    <property type="evidence" value="ECO:0007669"/>
    <property type="project" value="UniProtKB-KW"/>
</dbReference>
<dbReference type="Gene3D" id="1.20.1440.100">
    <property type="entry name" value="SG protein - dephosphorylation function"/>
    <property type="match status" value="1"/>
</dbReference>
<dbReference type="PROSITE" id="PS01228">
    <property type="entry name" value="COF_1"/>
    <property type="match status" value="1"/>
</dbReference>
<dbReference type="InterPro" id="IPR023214">
    <property type="entry name" value="HAD_sf"/>
</dbReference>
<reference evidence="1" key="2">
    <citation type="journal article" date="2024" name="Antonie Van Leeuwenhoek">
        <title>Roseihalotalea indica gen. nov., sp. nov., a halophilic Bacteroidetes from mesopelagic Southwest Indian Ocean with higher carbohydrate metabolic potential.</title>
        <authorList>
            <person name="Chen B."/>
            <person name="Zhang M."/>
            <person name="Lin D."/>
            <person name="Ye J."/>
            <person name="Tang K."/>
        </authorList>
    </citation>
    <scope>NUCLEOTIDE SEQUENCE</scope>
    <source>
        <strain evidence="1">TK19036</strain>
    </source>
</reference>
<evidence type="ECO:0000313" key="1">
    <source>
        <dbReference type="EMBL" id="WKN39610.1"/>
    </source>
</evidence>
<protein>
    <submittedName>
        <fullName evidence="1">HAD family hydrolase</fullName>
    </submittedName>
</protein>
<dbReference type="InterPro" id="IPR036412">
    <property type="entry name" value="HAD-like_sf"/>
</dbReference>
<organism evidence="1">
    <name type="scientific">Roseihalotalea indica</name>
    <dbReference type="NCBI Taxonomy" id="2867963"/>
    <lineage>
        <taxon>Bacteria</taxon>
        <taxon>Pseudomonadati</taxon>
        <taxon>Bacteroidota</taxon>
        <taxon>Cytophagia</taxon>
        <taxon>Cytophagales</taxon>
        <taxon>Catalimonadaceae</taxon>
        <taxon>Roseihalotalea</taxon>
    </lineage>
</organism>
<dbReference type="Pfam" id="PF12710">
    <property type="entry name" value="HAD"/>
    <property type="match status" value="1"/>
</dbReference>
<dbReference type="Gene3D" id="3.40.50.1000">
    <property type="entry name" value="HAD superfamily/HAD-like"/>
    <property type="match status" value="1"/>
</dbReference>
<dbReference type="EMBL" id="CP120682">
    <property type="protein sequence ID" value="WKN39610.1"/>
    <property type="molecule type" value="Genomic_DNA"/>
</dbReference>
<dbReference type="AlphaFoldDB" id="A0AA49JI51"/>
<dbReference type="SUPFAM" id="SSF56784">
    <property type="entry name" value="HAD-like"/>
    <property type="match status" value="1"/>
</dbReference>
<gene>
    <name evidence="1" type="ORF">K4G66_12995</name>
</gene>
<keyword evidence="1" id="KW-0378">Hydrolase</keyword>
<accession>A0AA49JI51</accession>